<evidence type="ECO:0000256" key="1">
    <source>
        <dbReference type="SAM" id="MobiDB-lite"/>
    </source>
</evidence>
<comment type="caution">
    <text evidence="2">The sequence shown here is derived from an EMBL/GenBank/DDBJ whole genome shotgun (WGS) entry which is preliminary data.</text>
</comment>
<accession>A0A9N9HJ16</accession>
<dbReference type="EMBL" id="CAJVPQ010007373">
    <property type="protein sequence ID" value="CAG8696059.1"/>
    <property type="molecule type" value="Genomic_DNA"/>
</dbReference>
<organism evidence="2 3">
    <name type="scientific">Funneliformis caledonium</name>
    <dbReference type="NCBI Taxonomy" id="1117310"/>
    <lineage>
        <taxon>Eukaryota</taxon>
        <taxon>Fungi</taxon>
        <taxon>Fungi incertae sedis</taxon>
        <taxon>Mucoromycota</taxon>
        <taxon>Glomeromycotina</taxon>
        <taxon>Glomeromycetes</taxon>
        <taxon>Glomerales</taxon>
        <taxon>Glomeraceae</taxon>
        <taxon>Funneliformis</taxon>
    </lineage>
</organism>
<evidence type="ECO:0000313" key="3">
    <source>
        <dbReference type="Proteomes" id="UP000789570"/>
    </source>
</evidence>
<feature type="compositionally biased region" description="Basic and acidic residues" evidence="1">
    <location>
        <begin position="172"/>
        <end position="200"/>
    </location>
</feature>
<feature type="non-terminal residue" evidence="2">
    <location>
        <position position="1"/>
    </location>
</feature>
<protein>
    <submittedName>
        <fullName evidence="2">16169_t:CDS:1</fullName>
    </submittedName>
</protein>
<evidence type="ECO:0000313" key="2">
    <source>
        <dbReference type="EMBL" id="CAG8696059.1"/>
    </source>
</evidence>
<reference evidence="2" key="1">
    <citation type="submission" date="2021-06" db="EMBL/GenBank/DDBJ databases">
        <authorList>
            <person name="Kallberg Y."/>
            <person name="Tangrot J."/>
            <person name="Rosling A."/>
        </authorList>
    </citation>
    <scope>NUCLEOTIDE SEQUENCE</scope>
    <source>
        <strain evidence="2">UK204</strain>
    </source>
</reference>
<dbReference type="Proteomes" id="UP000789570">
    <property type="component" value="Unassembled WGS sequence"/>
</dbReference>
<gene>
    <name evidence="2" type="ORF">FCALED_LOCUS13225</name>
</gene>
<keyword evidence="3" id="KW-1185">Reference proteome</keyword>
<sequence length="500" mass="57986">MDAESDFFEKKFEGYETALDPDNLSLLSNLKFRRTKKDFSDKHCEHFTISKFVPYVAKITTDEKWKKATSDLSDGTLKASLSIIFKPLLVYKDREGVGLRLQAQSEEVKSFWISIETEKIEKENKLLELKIKQAEIQFSVDRTLMGNEAHRIFDQKKIDYALNSNENSIGKHSADDEGMEDARSYKHRRGEDDEPPRTPEDQITFEEESSTSAMSYIPANPVESFTSKDPVIDTKDEDIANIDKLEDSAIFCFSSDIEEILSLHYIMLIDLTRMKRPTYITVDERSWRASIRQPAQPDLTSFFGDIMKNYERMHMYPDSGKNENEDTVMHEYIHDTFKETFRDSNYDTVWANSESLSSKDFRSTYAKPFSVTRTSKVGGYNLYKVAIFCQGGINNILLCENEPGVQTFGGHICEGYIYFCMMDLEYDGIYRFFQLSEIKLARKLSEFNLVRKLILETYFFKCRIDSYYSNRNNYSSSLCSSRFTRHPTVTPKAPKNSIPD</sequence>
<dbReference type="OrthoDB" id="2327944at2759"/>
<dbReference type="AlphaFoldDB" id="A0A9N9HJ16"/>
<name>A0A9N9HJ16_9GLOM</name>
<proteinExistence type="predicted"/>
<feature type="region of interest" description="Disordered" evidence="1">
    <location>
        <begin position="168"/>
        <end position="212"/>
    </location>
</feature>